<dbReference type="OrthoDB" id="4939762at2759"/>
<dbReference type="AlphaFoldDB" id="A0A2K0WR05"/>
<proteinExistence type="predicted"/>
<dbReference type="Proteomes" id="UP000236664">
    <property type="component" value="Unassembled WGS sequence"/>
</dbReference>
<accession>A0A2K0WR05</accession>
<feature type="region of interest" description="Disordered" evidence="1">
    <location>
        <begin position="309"/>
        <end position="330"/>
    </location>
</feature>
<evidence type="ECO:0000313" key="2">
    <source>
        <dbReference type="EMBL" id="PNP84711.1"/>
    </source>
</evidence>
<dbReference type="EMBL" id="MTQA01000038">
    <property type="protein sequence ID" value="PNP84711.1"/>
    <property type="molecule type" value="Genomic_DNA"/>
</dbReference>
<feature type="region of interest" description="Disordered" evidence="1">
    <location>
        <begin position="131"/>
        <end position="217"/>
    </location>
</feature>
<protein>
    <submittedName>
        <fullName evidence="2">Uncharacterized protein</fullName>
    </submittedName>
</protein>
<keyword evidence="3" id="KW-1185">Reference proteome</keyword>
<reference evidence="2 3" key="1">
    <citation type="submission" date="2017-06" db="EMBL/GenBank/DDBJ databases">
        <title>Genome of Fusarium nygamai isolate CS10214.</title>
        <authorList>
            <person name="Gardiner D.M."/>
            <person name="Obanor F."/>
            <person name="Kazan K."/>
        </authorList>
    </citation>
    <scope>NUCLEOTIDE SEQUENCE [LARGE SCALE GENOMIC DNA]</scope>
    <source>
        <strain evidence="2 3">CS10214</strain>
    </source>
</reference>
<comment type="caution">
    <text evidence="2">The sequence shown here is derived from an EMBL/GenBank/DDBJ whole genome shotgun (WGS) entry which is preliminary data.</text>
</comment>
<evidence type="ECO:0000313" key="3">
    <source>
        <dbReference type="Proteomes" id="UP000236664"/>
    </source>
</evidence>
<organism evidence="2 3">
    <name type="scientific">Gibberella nygamai</name>
    <name type="common">Bean root rot disease fungus</name>
    <name type="synonym">Fusarium nygamai</name>
    <dbReference type="NCBI Taxonomy" id="42673"/>
    <lineage>
        <taxon>Eukaryota</taxon>
        <taxon>Fungi</taxon>
        <taxon>Dikarya</taxon>
        <taxon>Ascomycota</taxon>
        <taxon>Pezizomycotina</taxon>
        <taxon>Sordariomycetes</taxon>
        <taxon>Hypocreomycetidae</taxon>
        <taxon>Hypocreales</taxon>
        <taxon>Nectriaceae</taxon>
        <taxon>Fusarium</taxon>
        <taxon>Fusarium fujikuroi species complex</taxon>
    </lineage>
</organism>
<sequence>MSTSLPATGVQNMAQRLTEILLLNLMTADFKNHIFYNSNRRLEEAKQKGITLSDISIGDDCLATWTDRTWDSDTASLHDSLQEDALNLLEAQETSVMVRRDLIRKSNRKLDEARGLGGAAADEVNTFLLERNEGDDGSIHEDTDTPEGTPLNNETEDTKDDRLMDIDDADTTDSGSDSDMESTVTGNDDDLANNEVETSNIFDPEPSYDDPDDYDEPNIFHGAQVMGVPAQHSIVDLEVYLAEDEDEVQDLPQLELAIDQESYEHYFGTDGAIDLEIVGGRLICTGELFEEDQEMTLDDVADDMEVLSLTASDDEQLEAEGRDECGEDEG</sequence>
<feature type="compositionally biased region" description="Basic and acidic residues" evidence="1">
    <location>
        <begin position="131"/>
        <end position="143"/>
    </location>
</feature>
<evidence type="ECO:0000256" key="1">
    <source>
        <dbReference type="SAM" id="MobiDB-lite"/>
    </source>
</evidence>
<gene>
    <name evidence="2" type="ORF">FNYG_01805</name>
</gene>
<name>A0A2K0WR05_GIBNY</name>
<feature type="compositionally biased region" description="Acidic residues" evidence="1">
    <location>
        <begin position="206"/>
        <end position="216"/>
    </location>
</feature>
<feature type="compositionally biased region" description="Acidic residues" evidence="1">
    <location>
        <begin position="166"/>
        <end position="180"/>
    </location>
</feature>